<dbReference type="GO" id="GO:0005615">
    <property type="term" value="C:extracellular space"/>
    <property type="evidence" value="ECO:0000318"/>
    <property type="project" value="GO_Central"/>
</dbReference>
<dbReference type="Gene3D" id="3.40.390.10">
    <property type="entry name" value="Collagenase (Catalytic Domain)"/>
    <property type="match status" value="1"/>
</dbReference>
<organism evidence="15 16">
    <name type="scientific">Pristionchus pacificus</name>
    <name type="common">Parasitic nematode worm</name>
    <dbReference type="NCBI Taxonomy" id="54126"/>
    <lineage>
        <taxon>Eukaryota</taxon>
        <taxon>Metazoa</taxon>
        <taxon>Ecdysozoa</taxon>
        <taxon>Nematoda</taxon>
        <taxon>Chromadorea</taxon>
        <taxon>Rhabditida</taxon>
        <taxon>Rhabditina</taxon>
        <taxon>Diplogasteromorpha</taxon>
        <taxon>Diplogasteroidea</taxon>
        <taxon>Neodiplogasteridae</taxon>
        <taxon>Pristionchus</taxon>
    </lineage>
</organism>
<evidence type="ECO:0000256" key="11">
    <source>
        <dbReference type="ARBA" id="ARBA00023157"/>
    </source>
</evidence>
<evidence type="ECO:0000256" key="9">
    <source>
        <dbReference type="ARBA" id="ARBA00022801"/>
    </source>
</evidence>
<evidence type="ECO:0000256" key="2">
    <source>
        <dbReference type="ARBA" id="ARBA00004613"/>
    </source>
</evidence>
<name>A0A2A6BG76_PRIPA</name>
<keyword evidence="12" id="KW-0325">Glycoprotein</keyword>
<dbReference type="InterPro" id="IPR034035">
    <property type="entry name" value="Astacin-like_dom"/>
</dbReference>
<dbReference type="GO" id="GO:0008270">
    <property type="term" value="F:zinc ion binding"/>
    <property type="evidence" value="ECO:0007669"/>
    <property type="project" value="UniProtKB-UniRule"/>
</dbReference>
<feature type="binding site" evidence="13">
    <location>
        <position position="189"/>
    </location>
    <ligand>
        <name>Zn(2+)</name>
        <dbReference type="ChEBI" id="CHEBI:29105"/>
        <note>catalytic</note>
    </ligand>
</feature>
<dbReference type="GO" id="GO:0006508">
    <property type="term" value="P:proteolysis"/>
    <property type="evidence" value="ECO:0007669"/>
    <property type="project" value="UniProtKB-KW"/>
</dbReference>
<keyword evidence="5 13" id="KW-0645">Protease</keyword>
<dbReference type="Pfam" id="PF01400">
    <property type="entry name" value="Astacin"/>
    <property type="match status" value="1"/>
</dbReference>
<evidence type="ECO:0000256" key="13">
    <source>
        <dbReference type="PROSITE-ProRule" id="PRU01211"/>
    </source>
</evidence>
<evidence type="ECO:0000256" key="3">
    <source>
        <dbReference type="ARBA" id="ARBA00022525"/>
    </source>
</evidence>
<dbReference type="InterPro" id="IPR001506">
    <property type="entry name" value="Peptidase_M12A"/>
</dbReference>
<keyword evidence="10 13" id="KW-0862">Zinc</keyword>
<dbReference type="PANTHER" id="PTHR10127">
    <property type="entry name" value="DISCOIDIN, CUB, EGF, LAMININ , AND ZINC METALLOPROTEASE DOMAIN CONTAINING"/>
    <property type="match status" value="1"/>
</dbReference>
<keyword evidence="6" id="KW-0165">Cleavage on pair of basic residues</keyword>
<comment type="caution">
    <text evidence="13">Lacks conserved residue(s) required for the propagation of feature annotation.</text>
</comment>
<accession>A0A2A6BG76</accession>
<protein>
    <recommendedName>
        <fullName evidence="14">Metalloendopeptidase</fullName>
        <ecNumber evidence="14">3.4.24.-</ecNumber>
    </recommendedName>
</protein>
<dbReference type="GO" id="GO:0004222">
    <property type="term" value="F:metalloendopeptidase activity"/>
    <property type="evidence" value="ECO:0000318"/>
    <property type="project" value="GO_Central"/>
</dbReference>
<feature type="signal peptide" evidence="14">
    <location>
        <begin position="1"/>
        <end position="18"/>
    </location>
</feature>
<dbReference type="SMART" id="SM00235">
    <property type="entry name" value="ZnMc"/>
    <property type="match status" value="1"/>
</dbReference>
<feature type="active site" evidence="13">
    <location>
        <position position="180"/>
    </location>
</feature>
<dbReference type="OrthoDB" id="291007at2759"/>
<dbReference type="PANTHER" id="PTHR10127:SF891">
    <property type="entry name" value="ZINC METALLOPROTEINASE NAS-29"/>
    <property type="match status" value="1"/>
</dbReference>
<proteinExistence type="predicted"/>
<evidence type="ECO:0000256" key="12">
    <source>
        <dbReference type="ARBA" id="ARBA00023180"/>
    </source>
</evidence>
<evidence type="ECO:0000256" key="7">
    <source>
        <dbReference type="ARBA" id="ARBA00022723"/>
    </source>
</evidence>
<dbReference type="InterPro" id="IPR024079">
    <property type="entry name" value="MetalloPept_cat_dom_sf"/>
</dbReference>
<dbReference type="PRINTS" id="PR00480">
    <property type="entry name" value="ASTACIN"/>
</dbReference>
<keyword evidence="4" id="KW-0245">EGF-like domain</keyword>
<gene>
    <name evidence="15" type="primary">WBGene00115821</name>
</gene>
<keyword evidence="3" id="KW-0964">Secreted</keyword>
<dbReference type="InterPro" id="IPR006026">
    <property type="entry name" value="Peptidase_Metallo"/>
</dbReference>
<feature type="binding site" evidence="13">
    <location>
        <position position="183"/>
    </location>
    <ligand>
        <name>Zn(2+)</name>
        <dbReference type="ChEBI" id="CHEBI:29105"/>
        <note>catalytic</note>
    </ligand>
</feature>
<keyword evidence="13 14" id="KW-0482">Metalloprotease</keyword>
<evidence type="ECO:0000313" key="16">
    <source>
        <dbReference type="Proteomes" id="UP000005239"/>
    </source>
</evidence>
<comment type="function">
    <text evidence="1">Metalloprotease.</text>
</comment>
<dbReference type="AlphaFoldDB" id="A0A2A6BG76"/>
<dbReference type="PROSITE" id="PS51864">
    <property type="entry name" value="ASTACIN"/>
    <property type="match status" value="1"/>
</dbReference>
<dbReference type="Proteomes" id="UP000005239">
    <property type="component" value="Unassembled WGS sequence"/>
</dbReference>
<dbReference type="InterPro" id="IPR035914">
    <property type="entry name" value="Sperma_CUB_dom_sf"/>
</dbReference>
<dbReference type="FunFam" id="3.40.390.10:FF:000073">
    <property type="entry name" value="Zinc metalloproteinase"/>
    <property type="match status" value="1"/>
</dbReference>
<keyword evidence="7 13" id="KW-0479">Metal-binding</keyword>
<keyword evidence="9 13" id="KW-0378">Hydrolase</keyword>
<reference evidence="15" key="2">
    <citation type="submission" date="2022-06" db="UniProtKB">
        <authorList>
            <consortium name="EnsemblMetazoa"/>
        </authorList>
    </citation>
    <scope>IDENTIFICATION</scope>
    <source>
        <strain evidence="15">PS312</strain>
    </source>
</reference>
<evidence type="ECO:0000256" key="8">
    <source>
        <dbReference type="ARBA" id="ARBA00022729"/>
    </source>
</evidence>
<dbReference type="SUPFAM" id="SSF49854">
    <property type="entry name" value="Spermadhesin, CUB domain"/>
    <property type="match status" value="1"/>
</dbReference>
<evidence type="ECO:0000256" key="5">
    <source>
        <dbReference type="ARBA" id="ARBA00022670"/>
    </source>
</evidence>
<reference evidence="16" key="1">
    <citation type="journal article" date="2008" name="Nat. Genet.">
        <title>The Pristionchus pacificus genome provides a unique perspective on nematode lifestyle and parasitism.</title>
        <authorList>
            <person name="Dieterich C."/>
            <person name="Clifton S.W."/>
            <person name="Schuster L.N."/>
            <person name="Chinwalla A."/>
            <person name="Delehaunty K."/>
            <person name="Dinkelacker I."/>
            <person name="Fulton L."/>
            <person name="Fulton R."/>
            <person name="Godfrey J."/>
            <person name="Minx P."/>
            <person name="Mitreva M."/>
            <person name="Roeseler W."/>
            <person name="Tian H."/>
            <person name="Witte H."/>
            <person name="Yang S.P."/>
            <person name="Wilson R.K."/>
            <person name="Sommer R.J."/>
        </authorList>
    </citation>
    <scope>NUCLEOTIDE SEQUENCE [LARGE SCALE GENOMIC DNA]</scope>
    <source>
        <strain evidence="16">PS312</strain>
    </source>
</reference>
<dbReference type="EC" id="3.4.24.-" evidence="14"/>
<dbReference type="EnsemblMetazoa" id="PPA26267.1">
    <property type="protein sequence ID" value="PPA26267.1"/>
    <property type="gene ID" value="WBGene00115821"/>
</dbReference>
<comment type="subcellular location">
    <subcellularLocation>
        <location evidence="2">Secreted</location>
    </subcellularLocation>
</comment>
<sequence length="659" mass="75965">MDCRSFIALSSFFLLVSTTTLRDLVRIDRETSSFLHSLQNEVEKELDREIQFEQDEKFPVINPTDPLTALNSNYSDLLFEGGRPRRQATRSLNLLWTDGVPYALDSKLSATKRRVIREAIDFWHRETCVNFRPRRKEIHHLYFVGHDEGCWSSVGRDVKQKQQWISIGEGCQIFGITSHEIGHSLGVFHQQSRPDRDNFVAIMWSRIRRKLEGNFAKVVDELFVPLARTTNTFDLPYDYGSVMHYGPTSFAKDSKTATMSAKDANYFLTMGNREGPSFFDVALVNKLYGCQNRCPPLNCENGGYVDSRNCYQCKCAPVFTGTYCELPFFGPPLRDGQPCGGIVTVGEEWETFEKKSMKDEHCIFHFEAPPGKSVQFELLKVEGLCNYGCYGDRVEFRVDRERLVTGYRYCCPLDRPRQFTSLSSSPPVIIKATKDSVAVQFLYRACSILSIMFDSEMNICYTIEKNADKNALKRKSEKSIGSCKKVEIEEYEDTDSLSSSSTSTDTATVKNSRRRKTPFIHHSFLPHSTPSEIIRIFMKSQHHSSRRERLNESHEKTLRQPSLLITDFFHIPPIYKRPHNFDKVENVSLLEDITSRLAKRRAVISSRRYHCSSLLFYRKNELIRNSYEIFRVLGSRSRAIRQNNLNHSFSPKSSNNFGQ</sequence>
<evidence type="ECO:0000313" key="15">
    <source>
        <dbReference type="EnsemblMetazoa" id="PPA26267.1"/>
    </source>
</evidence>
<dbReference type="CDD" id="cd04280">
    <property type="entry name" value="ZnMc_astacin_like"/>
    <property type="match status" value="1"/>
</dbReference>
<feature type="chain" id="PRO_5042620782" description="Metalloendopeptidase" evidence="14">
    <location>
        <begin position="19"/>
        <end position="659"/>
    </location>
</feature>
<evidence type="ECO:0000256" key="14">
    <source>
        <dbReference type="RuleBase" id="RU361183"/>
    </source>
</evidence>
<evidence type="ECO:0000256" key="1">
    <source>
        <dbReference type="ARBA" id="ARBA00002657"/>
    </source>
</evidence>
<evidence type="ECO:0000256" key="6">
    <source>
        <dbReference type="ARBA" id="ARBA00022685"/>
    </source>
</evidence>
<evidence type="ECO:0000256" key="4">
    <source>
        <dbReference type="ARBA" id="ARBA00022536"/>
    </source>
</evidence>
<dbReference type="SUPFAM" id="SSF55486">
    <property type="entry name" value="Metalloproteases ('zincins'), catalytic domain"/>
    <property type="match status" value="1"/>
</dbReference>
<comment type="cofactor">
    <cofactor evidence="13 14">
        <name>Zn(2+)</name>
        <dbReference type="ChEBI" id="CHEBI:29105"/>
    </cofactor>
    <text evidence="13 14">Binds 1 zinc ion per subunit.</text>
</comment>
<keyword evidence="8 14" id="KW-0732">Signal</keyword>
<feature type="binding site" evidence="13">
    <location>
        <position position="179"/>
    </location>
    <ligand>
        <name>Zn(2+)</name>
        <dbReference type="ChEBI" id="CHEBI:29105"/>
        <note>catalytic</note>
    </ligand>
</feature>
<keyword evidence="16" id="KW-1185">Reference proteome</keyword>
<accession>A0A8R1YGI1</accession>
<keyword evidence="11" id="KW-1015">Disulfide bond</keyword>
<evidence type="ECO:0000256" key="10">
    <source>
        <dbReference type="ARBA" id="ARBA00022833"/>
    </source>
</evidence>